<protein>
    <submittedName>
        <fullName evidence="2">GNAT family N-acetyltransferase</fullName>
    </submittedName>
</protein>
<organism evidence="2 3">
    <name type="scientific">Iningainema tapete BLCC-T55</name>
    <dbReference type="NCBI Taxonomy" id="2748662"/>
    <lineage>
        <taxon>Bacteria</taxon>
        <taxon>Bacillati</taxon>
        <taxon>Cyanobacteriota</taxon>
        <taxon>Cyanophyceae</taxon>
        <taxon>Nostocales</taxon>
        <taxon>Scytonemataceae</taxon>
        <taxon>Iningainema tapete</taxon>
    </lineage>
</organism>
<dbReference type="Pfam" id="PF13480">
    <property type="entry name" value="Acetyltransf_6"/>
    <property type="match status" value="1"/>
</dbReference>
<reference evidence="2" key="1">
    <citation type="submission" date="2020-09" db="EMBL/GenBank/DDBJ databases">
        <title>Iningainema tapete sp. nov. (Scytonemataceae, Cyanobacteria) from greenhouses in central Florida (USA) produces two types of nodularin with biosynthetic potential for microcystin-LR and anabaenopeptins.</title>
        <authorList>
            <person name="Berthold D.E."/>
            <person name="Lefler F.W."/>
            <person name="Huang I.-S."/>
            <person name="Abdulla H."/>
            <person name="Zimba P.V."/>
            <person name="Laughinghouse H.D. IV."/>
        </authorList>
    </citation>
    <scope>NUCLEOTIDE SEQUENCE</scope>
    <source>
        <strain evidence="2">BLCCT55</strain>
    </source>
</reference>
<dbReference type="PANTHER" id="PTHR36174:SF1">
    <property type="entry name" value="LIPID II:GLYCINE GLYCYLTRANSFERASE"/>
    <property type="match status" value="1"/>
</dbReference>
<name>A0A8J6XKI8_9CYAN</name>
<dbReference type="SUPFAM" id="SSF55729">
    <property type="entry name" value="Acyl-CoA N-acyltransferases (Nat)"/>
    <property type="match status" value="1"/>
</dbReference>
<comment type="caution">
    <text evidence="2">The sequence shown here is derived from an EMBL/GenBank/DDBJ whole genome shotgun (WGS) entry which is preliminary data.</text>
</comment>
<gene>
    <name evidence="2" type="ORF">ICL16_14470</name>
</gene>
<dbReference type="EMBL" id="JACXAE010000050">
    <property type="protein sequence ID" value="MBD2773239.1"/>
    <property type="molecule type" value="Genomic_DNA"/>
</dbReference>
<accession>A0A8J6XKI8</accession>
<evidence type="ECO:0000313" key="3">
    <source>
        <dbReference type="Proteomes" id="UP000629098"/>
    </source>
</evidence>
<proteinExistence type="predicted"/>
<evidence type="ECO:0000259" key="1">
    <source>
        <dbReference type="Pfam" id="PF13480"/>
    </source>
</evidence>
<feature type="domain" description="BioF2-like acetyltransferase" evidence="1">
    <location>
        <begin position="166"/>
        <end position="293"/>
    </location>
</feature>
<dbReference type="Proteomes" id="UP000629098">
    <property type="component" value="Unassembled WGS sequence"/>
</dbReference>
<sequence>MNSQVISLSDSVWINILQELRHDIYHLPEYLDVEARKTTAIPEAILIFEDDKLFCLPYLLRSCDNLFDEGIANQEVFDVVSPNGYPGILLNDAAASTPEFLKSAIAQLINLLQARNVCSAFLRLHPILNHGFHEVLSSQLCEVSGETVSIDLMLSETEMWHQTRSEHRNHINRCKRAGFTAKIVPFKEYIDEFILIYNQTMDRVDAKQYFYFEREYFTILANLNEKIHLCIVELDAQIACAGIFTECCEIVQYHLGGTKNEFLKQAPSKLMFDYVRLWAKERGNKVLHLGGGVGSAKDSLYHFKAGFSKQRHPYLTMRLITDKEKYHSLVELRAKSLKTQPEVLLDAKFFPAYRSLK</sequence>
<dbReference type="Gene3D" id="3.40.630.30">
    <property type="match status" value="1"/>
</dbReference>
<evidence type="ECO:0000313" key="2">
    <source>
        <dbReference type="EMBL" id="MBD2773239.1"/>
    </source>
</evidence>
<dbReference type="InterPro" id="IPR050644">
    <property type="entry name" value="PG_Glycine_Bridge_Synth"/>
</dbReference>
<dbReference type="PANTHER" id="PTHR36174">
    <property type="entry name" value="LIPID II:GLYCINE GLYCYLTRANSFERASE"/>
    <property type="match status" value="1"/>
</dbReference>
<dbReference type="AlphaFoldDB" id="A0A8J6XKI8"/>
<dbReference type="InterPro" id="IPR016181">
    <property type="entry name" value="Acyl_CoA_acyltransferase"/>
</dbReference>
<keyword evidence="3" id="KW-1185">Reference proteome</keyword>
<dbReference type="InterPro" id="IPR038740">
    <property type="entry name" value="BioF2-like_GNAT_dom"/>
</dbReference>
<dbReference type="RefSeq" id="WP_190828765.1">
    <property type="nucleotide sequence ID" value="NZ_CAWPPI010000050.1"/>
</dbReference>